<sequence>MENDTSGVAPEIDGVAATSSADANALVALAERYRLLVELSPDAIVVHENGRVVYVNPAGVRYSRVASATDLIGRPITDFVHPDSIPGMVERILALTAEGDASEPSEAVMLRGDGEPIESEVVSVRTVWDGRPAFQVIMRDITAQKAADAALRFQAALVDHVSDAVIAVTTDGIVETWNSSAERIYGRTSEAAVGSRIENCVGAAVDPKAIVALGGTVDAVHHRRNGDTVDVRVSVASTGSGFVVMCADETAGRRADQRFHSVVSTLHEGVIVVGPDETIELANPAAIRLLGLADGAVPGASIHDVAFHTTSSERRDGVVDPVLLALRTGRSCDGTVVRLRRSDSDLWLSVSCRALDPGEPHSSVVVSFADVTTQHTIAERHRYDATHDPLTGLANRAGIIAYLDDPTRCADDARIVVNFIDLDNFKAINDSRGHLVGDEVLCIVGQRLRSAVRNNDLVGRLGGDEFVVISRSDPGDPSIRAQADRLRTILGQSITIDGEDLHVDASVGITTATTEDERSSLDLLRDADTALYSAKSAGRAQHAMFSVELRDDLHRRRRFDNDFRDNDFRDDDGDARAAR</sequence>
<reference evidence="3 4" key="1">
    <citation type="submission" date="2019-07" db="EMBL/GenBank/DDBJ databases">
        <title>Rhodococcus cavernicolus sp. nov., isolated from a cave.</title>
        <authorList>
            <person name="Lee S.D."/>
        </authorList>
    </citation>
    <scope>NUCLEOTIDE SEQUENCE [LARGE SCALE GENOMIC DNA]</scope>
    <source>
        <strain evidence="3 4">C1-24</strain>
    </source>
</reference>
<comment type="caution">
    <text evidence="3">The sequence shown here is derived from an EMBL/GenBank/DDBJ whole genome shotgun (WGS) entry which is preliminary data.</text>
</comment>
<dbReference type="PANTHER" id="PTHR44757:SF2">
    <property type="entry name" value="BIOFILM ARCHITECTURE MAINTENANCE PROTEIN MBAA"/>
    <property type="match status" value="1"/>
</dbReference>
<protein>
    <submittedName>
        <fullName evidence="3">Diguanylate cyclase</fullName>
    </submittedName>
</protein>
<dbReference type="AlphaFoldDB" id="A0A5A7SD68"/>
<dbReference type="Gene3D" id="3.30.70.270">
    <property type="match status" value="1"/>
</dbReference>
<dbReference type="CDD" id="cd00130">
    <property type="entry name" value="PAS"/>
    <property type="match status" value="2"/>
</dbReference>
<evidence type="ECO:0000313" key="4">
    <source>
        <dbReference type="Proteomes" id="UP000322244"/>
    </source>
</evidence>
<feature type="domain" description="GGDEF" evidence="2">
    <location>
        <begin position="413"/>
        <end position="547"/>
    </location>
</feature>
<dbReference type="InterPro" id="IPR052155">
    <property type="entry name" value="Biofilm_reg_signaling"/>
</dbReference>
<dbReference type="PANTHER" id="PTHR44757">
    <property type="entry name" value="DIGUANYLATE CYCLASE DGCP"/>
    <property type="match status" value="1"/>
</dbReference>
<dbReference type="CDD" id="cd01949">
    <property type="entry name" value="GGDEF"/>
    <property type="match status" value="1"/>
</dbReference>
<dbReference type="GO" id="GO:0006355">
    <property type="term" value="P:regulation of DNA-templated transcription"/>
    <property type="evidence" value="ECO:0007669"/>
    <property type="project" value="InterPro"/>
</dbReference>
<organism evidence="3 4">
    <name type="scientific">Antrihabitans cavernicola</name>
    <dbReference type="NCBI Taxonomy" id="2495913"/>
    <lineage>
        <taxon>Bacteria</taxon>
        <taxon>Bacillati</taxon>
        <taxon>Actinomycetota</taxon>
        <taxon>Actinomycetes</taxon>
        <taxon>Mycobacteriales</taxon>
        <taxon>Nocardiaceae</taxon>
        <taxon>Antrihabitans</taxon>
    </lineage>
</organism>
<dbReference type="Pfam" id="PF00990">
    <property type="entry name" value="GGDEF"/>
    <property type="match status" value="1"/>
</dbReference>
<dbReference type="RefSeq" id="WP_149429258.1">
    <property type="nucleotide sequence ID" value="NZ_VLNY01000002.1"/>
</dbReference>
<feature type="domain" description="PAS" evidence="1">
    <location>
        <begin position="255"/>
        <end position="329"/>
    </location>
</feature>
<dbReference type="NCBIfam" id="TIGR00229">
    <property type="entry name" value="sensory_box"/>
    <property type="match status" value="2"/>
</dbReference>
<name>A0A5A7SD68_9NOCA</name>
<gene>
    <name evidence="3" type="ORF">FOY51_05955</name>
</gene>
<dbReference type="InterPro" id="IPR043128">
    <property type="entry name" value="Rev_trsase/Diguanyl_cyclase"/>
</dbReference>
<dbReference type="SMART" id="SM00267">
    <property type="entry name" value="GGDEF"/>
    <property type="match status" value="1"/>
</dbReference>
<dbReference type="InterPro" id="IPR013767">
    <property type="entry name" value="PAS_fold"/>
</dbReference>
<accession>A0A5A7SD68</accession>
<dbReference type="PROSITE" id="PS50112">
    <property type="entry name" value="PAS"/>
    <property type="match status" value="2"/>
</dbReference>
<dbReference type="SMART" id="SM00091">
    <property type="entry name" value="PAS"/>
    <property type="match status" value="3"/>
</dbReference>
<dbReference type="InterPro" id="IPR000160">
    <property type="entry name" value="GGDEF_dom"/>
</dbReference>
<dbReference type="SUPFAM" id="SSF55073">
    <property type="entry name" value="Nucleotide cyclase"/>
    <property type="match status" value="1"/>
</dbReference>
<dbReference type="Proteomes" id="UP000322244">
    <property type="component" value="Unassembled WGS sequence"/>
</dbReference>
<dbReference type="EMBL" id="VLNY01000002">
    <property type="protein sequence ID" value="KAA0024098.1"/>
    <property type="molecule type" value="Genomic_DNA"/>
</dbReference>
<dbReference type="Pfam" id="PF00989">
    <property type="entry name" value="PAS"/>
    <property type="match status" value="1"/>
</dbReference>
<dbReference type="OrthoDB" id="23692at2"/>
<dbReference type="Pfam" id="PF13426">
    <property type="entry name" value="PAS_9"/>
    <property type="match status" value="2"/>
</dbReference>
<evidence type="ECO:0000313" key="3">
    <source>
        <dbReference type="EMBL" id="KAA0024098.1"/>
    </source>
</evidence>
<dbReference type="SUPFAM" id="SSF55785">
    <property type="entry name" value="PYP-like sensor domain (PAS domain)"/>
    <property type="match status" value="3"/>
</dbReference>
<dbReference type="NCBIfam" id="TIGR00254">
    <property type="entry name" value="GGDEF"/>
    <property type="match status" value="1"/>
</dbReference>
<keyword evidence="4" id="KW-1185">Reference proteome</keyword>
<feature type="domain" description="PAS" evidence="1">
    <location>
        <begin position="150"/>
        <end position="194"/>
    </location>
</feature>
<dbReference type="PROSITE" id="PS50887">
    <property type="entry name" value="GGDEF"/>
    <property type="match status" value="1"/>
</dbReference>
<dbReference type="InterPro" id="IPR029787">
    <property type="entry name" value="Nucleotide_cyclase"/>
</dbReference>
<dbReference type="InterPro" id="IPR035965">
    <property type="entry name" value="PAS-like_dom_sf"/>
</dbReference>
<dbReference type="InterPro" id="IPR000014">
    <property type="entry name" value="PAS"/>
</dbReference>
<dbReference type="Gene3D" id="3.30.450.20">
    <property type="entry name" value="PAS domain"/>
    <property type="match status" value="3"/>
</dbReference>
<proteinExistence type="predicted"/>
<evidence type="ECO:0000259" key="2">
    <source>
        <dbReference type="PROSITE" id="PS50887"/>
    </source>
</evidence>
<evidence type="ECO:0000259" key="1">
    <source>
        <dbReference type="PROSITE" id="PS50112"/>
    </source>
</evidence>